<dbReference type="AlphaFoldDB" id="A0A2P4UEL7"/>
<proteinExistence type="inferred from homology"/>
<dbReference type="PANTHER" id="PTHR43619:SF2">
    <property type="entry name" value="S-ADENOSYL-L-METHIONINE-DEPENDENT METHYLTRANSFERASES SUPERFAMILY PROTEIN"/>
    <property type="match status" value="1"/>
</dbReference>
<dbReference type="InterPro" id="IPR007213">
    <property type="entry name" value="Ppm1/Ppm2/Tcmp"/>
</dbReference>
<evidence type="ECO:0000256" key="3">
    <source>
        <dbReference type="ARBA" id="ARBA00022603"/>
    </source>
</evidence>
<evidence type="ECO:0000313" key="7">
    <source>
        <dbReference type="EMBL" id="POM23495.1"/>
    </source>
</evidence>
<sequence>MDAAPVATKPPAGVGVTSVAVAMARARETAREAPLFRDPFAAAFVAAAREWLDVPGEDNQWDSLVAWVDLFYSRGVVRTRFIDDYLAAATAGACGQVVLLGAGLDTRAFRLPWRAGVRVFEVDTAPVFAFKERVLAGAVATPACPRTIIEADLRDDWAARLDATGFDPSVPTAWVAEGVLPYLSVGEARHLLTVVGDRSAPGSRLTFEHTGKGRQAATVAASTARALSLPGAGKIGAHFKGGLGPTGRDWLAGAGWTTRAEDRAEVGRGYGRPDVRLPGGEFVTATRD</sequence>
<gene>
    <name evidence="7" type="ORF">BTM25_46490</name>
</gene>
<comment type="function">
    <text evidence="1 6">Exhibits S-adenosyl-L-methionine-dependent methyltransferase activity.</text>
</comment>
<dbReference type="Gene3D" id="3.40.50.150">
    <property type="entry name" value="Vaccinia Virus protein VP39"/>
    <property type="match status" value="1"/>
</dbReference>
<dbReference type="PANTHER" id="PTHR43619">
    <property type="entry name" value="S-ADENOSYL-L-METHIONINE-DEPENDENT METHYLTRANSFERASE YKTD-RELATED"/>
    <property type="match status" value="1"/>
</dbReference>
<dbReference type="Proteomes" id="UP000242367">
    <property type="component" value="Unassembled WGS sequence"/>
</dbReference>
<name>A0A2P4UEL7_9ACTN</name>
<dbReference type="InterPro" id="IPR029063">
    <property type="entry name" value="SAM-dependent_MTases_sf"/>
</dbReference>
<evidence type="ECO:0000313" key="8">
    <source>
        <dbReference type="Proteomes" id="UP000242367"/>
    </source>
</evidence>
<evidence type="ECO:0000256" key="4">
    <source>
        <dbReference type="ARBA" id="ARBA00022679"/>
    </source>
</evidence>
<dbReference type="SUPFAM" id="SSF53335">
    <property type="entry name" value="S-adenosyl-L-methionine-dependent methyltransferases"/>
    <property type="match status" value="1"/>
</dbReference>
<keyword evidence="3 6" id="KW-0489">Methyltransferase</keyword>
<dbReference type="NCBIfam" id="TIGR00027">
    <property type="entry name" value="mthyl_TIGR00027"/>
    <property type="match status" value="1"/>
</dbReference>
<dbReference type="Pfam" id="PF04072">
    <property type="entry name" value="LCM"/>
    <property type="match status" value="1"/>
</dbReference>
<dbReference type="GO" id="GO:0032259">
    <property type="term" value="P:methylation"/>
    <property type="evidence" value="ECO:0007669"/>
    <property type="project" value="UniProtKB-KW"/>
</dbReference>
<evidence type="ECO:0000256" key="1">
    <source>
        <dbReference type="ARBA" id="ARBA00003907"/>
    </source>
</evidence>
<keyword evidence="8" id="KW-1185">Reference proteome</keyword>
<comment type="caution">
    <text evidence="7">The sequence shown here is derived from an EMBL/GenBank/DDBJ whole genome shotgun (WGS) entry which is preliminary data.</text>
</comment>
<evidence type="ECO:0000256" key="6">
    <source>
        <dbReference type="RuleBase" id="RU362030"/>
    </source>
</evidence>
<keyword evidence="4 7" id="KW-0808">Transferase</keyword>
<evidence type="ECO:0000256" key="2">
    <source>
        <dbReference type="ARBA" id="ARBA00008138"/>
    </source>
</evidence>
<organism evidence="7 8">
    <name type="scientific">Actinomadura rubteroloni</name>
    <dbReference type="NCBI Taxonomy" id="1926885"/>
    <lineage>
        <taxon>Bacteria</taxon>
        <taxon>Bacillati</taxon>
        <taxon>Actinomycetota</taxon>
        <taxon>Actinomycetes</taxon>
        <taxon>Streptosporangiales</taxon>
        <taxon>Thermomonosporaceae</taxon>
        <taxon>Actinomadura</taxon>
    </lineage>
</organism>
<evidence type="ECO:0000256" key="5">
    <source>
        <dbReference type="ARBA" id="ARBA00022691"/>
    </source>
</evidence>
<dbReference type="InterPro" id="IPR011610">
    <property type="entry name" value="SAM_mthyl_Trfase_ML2640-like"/>
</dbReference>
<protein>
    <recommendedName>
        <fullName evidence="6">S-adenosyl-L-methionine-dependent methyltransferase</fullName>
        <ecNumber evidence="6">2.1.1.-</ecNumber>
    </recommendedName>
</protein>
<reference evidence="7 8" key="1">
    <citation type="journal article" date="2017" name="Chemistry">
        <title>Isolation, Biosynthesis and Chemical Modifications of Rubterolones A-F: Rare Tropolone Alkaloids from Actinomadura sp. 5-2.</title>
        <authorList>
            <person name="Guo H."/>
            <person name="Benndorf R."/>
            <person name="Leichnitz D."/>
            <person name="Klassen J.L."/>
            <person name="Vollmers J."/>
            <person name="Gorls H."/>
            <person name="Steinacker M."/>
            <person name="Weigel C."/>
            <person name="Dahse H.M."/>
            <person name="Kaster A.K."/>
            <person name="de Beer Z.W."/>
            <person name="Poulsen M."/>
            <person name="Beemelmanns C."/>
        </authorList>
    </citation>
    <scope>NUCLEOTIDE SEQUENCE [LARGE SCALE GENOMIC DNA]</scope>
    <source>
        <strain evidence="7 8">5-2</strain>
    </source>
</reference>
<dbReference type="EC" id="2.1.1.-" evidence="6"/>
<dbReference type="GO" id="GO:0008168">
    <property type="term" value="F:methyltransferase activity"/>
    <property type="evidence" value="ECO:0007669"/>
    <property type="project" value="UniProtKB-UniRule"/>
</dbReference>
<comment type="similarity">
    <text evidence="2 6">Belongs to the UPF0677 family.</text>
</comment>
<keyword evidence="5 6" id="KW-0949">S-adenosyl-L-methionine</keyword>
<dbReference type="RefSeq" id="WP_103565106.1">
    <property type="nucleotide sequence ID" value="NZ_MTBP01000003.1"/>
</dbReference>
<dbReference type="EMBL" id="MTBP01000003">
    <property type="protein sequence ID" value="POM23495.1"/>
    <property type="molecule type" value="Genomic_DNA"/>
</dbReference>
<accession>A0A2P4UEL7</accession>